<dbReference type="Gene3D" id="4.10.240.10">
    <property type="entry name" value="Zn(2)-C6 fungal-type DNA-binding domain"/>
    <property type="match status" value="1"/>
</dbReference>
<dbReference type="PROSITE" id="PS50048">
    <property type="entry name" value="ZN2_CY6_FUNGAL_2"/>
    <property type="match status" value="1"/>
</dbReference>
<evidence type="ECO:0000259" key="7">
    <source>
        <dbReference type="PROSITE" id="PS50048"/>
    </source>
</evidence>
<keyword evidence="2" id="KW-0862">Zinc</keyword>
<dbReference type="EMBL" id="JAULSN010000002">
    <property type="protein sequence ID" value="KAK3378718.1"/>
    <property type="molecule type" value="Genomic_DNA"/>
</dbReference>
<sequence>MANVIACRSAASKSPGPGTDGALSLLEQQRQHQQRQQEQQQSLSAMERGNPPPRQKSCDACIKAKRRCTLEFPYCQRCAQRKLACKYKRRVPAPAALSPATSGLASAALPAQTPFPGSPWNPALAGSTGSSPMPSRHLLPEDALMPLDNSPLLDFAFEYDGDALADNAAVPDLEEFHNAASSFGSLGPKPTEQTALTFPVNNKLYEEAISVAISTRLRFAIDHIRAAPRQMVVENQTPWCHHSLYAHRMPASMEDAYACCALFMAKNEVNEDVIFRHIEGRVQQLVSSPMPEDKLDILARTHALLLYQIMRLLEGGLRARSAESTIQPLEDAAFALMSHVSFAEGTFDELGVTLEPAPRADMLPALYPLNSVRDFWQNWVFHESARRTFLATFFFLQAYRLLKREFPLFCDGKILLCHSFTVSAHLWKARDHFEFKNAWQNKKHYVVKNAKYADDVDLFGKMLITTIYGIVETKTWLIGLGSDL</sequence>
<evidence type="ECO:0000256" key="2">
    <source>
        <dbReference type="ARBA" id="ARBA00022833"/>
    </source>
</evidence>
<feature type="domain" description="Zn(2)-C6 fungal-type" evidence="7">
    <location>
        <begin position="57"/>
        <end position="87"/>
    </location>
</feature>
<dbReference type="CDD" id="cd00067">
    <property type="entry name" value="GAL4"/>
    <property type="match status" value="1"/>
</dbReference>
<gene>
    <name evidence="8" type="ORF">B0T24DRAFT_568259</name>
</gene>
<evidence type="ECO:0000313" key="9">
    <source>
        <dbReference type="Proteomes" id="UP001287356"/>
    </source>
</evidence>
<reference evidence="8" key="1">
    <citation type="journal article" date="2023" name="Mol. Phylogenet. Evol.">
        <title>Genome-scale phylogeny and comparative genomics of the fungal order Sordariales.</title>
        <authorList>
            <person name="Hensen N."/>
            <person name="Bonometti L."/>
            <person name="Westerberg I."/>
            <person name="Brannstrom I.O."/>
            <person name="Guillou S."/>
            <person name="Cros-Aarteil S."/>
            <person name="Calhoun S."/>
            <person name="Haridas S."/>
            <person name="Kuo A."/>
            <person name="Mondo S."/>
            <person name="Pangilinan J."/>
            <person name="Riley R."/>
            <person name="LaButti K."/>
            <person name="Andreopoulos B."/>
            <person name="Lipzen A."/>
            <person name="Chen C."/>
            <person name="Yan M."/>
            <person name="Daum C."/>
            <person name="Ng V."/>
            <person name="Clum A."/>
            <person name="Steindorff A."/>
            <person name="Ohm R.A."/>
            <person name="Martin F."/>
            <person name="Silar P."/>
            <person name="Natvig D.O."/>
            <person name="Lalanne C."/>
            <person name="Gautier V."/>
            <person name="Ament-Velasquez S.L."/>
            <person name="Kruys A."/>
            <person name="Hutchinson M.I."/>
            <person name="Powell A.J."/>
            <person name="Barry K."/>
            <person name="Miller A.N."/>
            <person name="Grigoriev I.V."/>
            <person name="Debuchy R."/>
            <person name="Gladieux P."/>
            <person name="Hiltunen Thoren M."/>
            <person name="Johannesson H."/>
        </authorList>
    </citation>
    <scope>NUCLEOTIDE SEQUENCE</scope>
    <source>
        <strain evidence="8">CBS 958.72</strain>
    </source>
</reference>
<evidence type="ECO:0000256" key="3">
    <source>
        <dbReference type="ARBA" id="ARBA00023015"/>
    </source>
</evidence>
<keyword evidence="1" id="KW-0479">Metal-binding</keyword>
<proteinExistence type="predicted"/>
<keyword evidence="3" id="KW-0805">Transcription regulation</keyword>
<dbReference type="InterPro" id="IPR001138">
    <property type="entry name" value="Zn2Cys6_DnaBD"/>
</dbReference>
<evidence type="ECO:0000256" key="6">
    <source>
        <dbReference type="SAM" id="MobiDB-lite"/>
    </source>
</evidence>
<feature type="region of interest" description="Disordered" evidence="6">
    <location>
        <begin position="8"/>
        <end position="57"/>
    </location>
</feature>
<evidence type="ECO:0000313" key="8">
    <source>
        <dbReference type="EMBL" id="KAK3378718.1"/>
    </source>
</evidence>
<comment type="caution">
    <text evidence="8">The sequence shown here is derived from an EMBL/GenBank/DDBJ whole genome shotgun (WGS) entry which is preliminary data.</text>
</comment>
<evidence type="ECO:0000256" key="4">
    <source>
        <dbReference type="ARBA" id="ARBA00023163"/>
    </source>
</evidence>
<accession>A0AAE0NCV2</accession>
<protein>
    <recommendedName>
        <fullName evidence="7">Zn(2)-C6 fungal-type domain-containing protein</fullName>
    </recommendedName>
</protein>
<organism evidence="8 9">
    <name type="scientific">Lasiosphaeria ovina</name>
    <dbReference type="NCBI Taxonomy" id="92902"/>
    <lineage>
        <taxon>Eukaryota</taxon>
        <taxon>Fungi</taxon>
        <taxon>Dikarya</taxon>
        <taxon>Ascomycota</taxon>
        <taxon>Pezizomycotina</taxon>
        <taxon>Sordariomycetes</taxon>
        <taxon>Sordariomycetidae</taxon>
        <taxon>Sordariales</taxon>
        <taxon>Lasiosphaeriaceae</taxon>
        <taxon>Lasiosphaeria</taxon>
    </lineage>
</organism>
<evidence type="ECO:0000256" key="1">
    <source>
        <dbReference type="ARBA" id="ARBA00022723"/>
    </source>
</evidence>
<dbReference type="Proteomes" id="UP001287356">
    <property type="component" value="Unassembled WGS sequence"/>
</dbReference>
<keyword evidence="5" id="KW-0539">Nucleus</keyword>
<reference evidence="8" key="2">
    <citation type="submission" date="2023-06" db="EMBL/GenBank/DDBJ databases">
        <authorList>
            <consortium name="Lawrence Berkeley National Laboratory"/>
            <person name="Haridas S."/>
            <person name="Hensen N."/>
            <person name="Bonometti L."/>
            <person name="Westerberg I."/>
            <person name="Brannstrom I.O."/>
            <person name="Guillou S."/>
            <person name="Cros-Aarteil S."/>
            <person name="Calhoun S."/>
            <person name="Kuo A."/>
            <person name="Mondo S."/>
            <person name="Pangilinan J."/>
            <person name="Riley R."/>
            <person name="Labutti K."/>
            <person name="Andreopoulos B."/>
            <person name="Lipzen A."/>
            <person name="Chen C."/>
            <person name="Yanf M."/>
            <person name="Daum C."/>
            <person name="Ng V."/>
            <person name="Clum A."/>
            <person name="Steindorff A."/>
            <person name="Ohm R."/>
            <person name="Martin F."/>
            <person name="Silar P."/>
            <person name="Natvig D."/>
            <person name="Lalanne C."/>
            <person name="Gautier V."/>
            <person name="Ament-Velasquez S.L."/>
            <person name="Kruys A."/>
            <person name="Hutchinson M.I."/>
            <person name="Powell A.J."/>
            <person name="Barry K."/>
            <person name="Miller A.N."/>
            <person name="Grigoriev I.V."/>
            <person name="Debuchy R."/>
            <person name="Gladieux P."/>
            <person name="Thoren M.H."/>
            <person name="Johannesson H."/>
        </authorList>
    </citation>
    <scope>NUCLEOTIDE SEQUENCE</scope>
    <source>
        <strain evidence="8">CBS 958.72</strain>
    </source>
</reference>
<dbReference type="GO" id="GO:0008270">
    <property type="term" value="F:zinc ion binding"/>
    <property type="evidence" value="ECO:0007669"/>
    <property type="project" value="InterPro"/>
</dbReference>
<dbReference type="InterPro" id="IPR036864">
    <property type="entry name" value="Zn2-C6_fun-type_DNA-bd_sf"/>
</dbReference>
<dbReference type="AlphaFoldDB" id="A0AAE0NCV2"/>
<name>A0AAE0NCV2_9PEZI</name>
<dbReference type="GO" id="GO:0000981">
    <property type="term" value="F:DNA-binding transcription factor activity, RNA polymerase II-specific"/>
    <property type="evidence" value="ECO:0007669"/>
    <property type="project" value="InterPro"/>
</dbReference>
<evidence type="ECO:0000256" key="5">
    <source>
        <dbReference type="ARBA" id="ARBA00023242"/>
    </source>
</evidence>
<keyword evidence="9" id="KW-1185">Reference proteome</keyword>
<dbReference type="Pfam" id="PF00172">
    <property type="entry name" value="Zn_clus"/>
    <property type="match status" value="1"/>
</dbReference>
<dbReference type="SUPFAM" id="SSF57701">
    <property type="entry name" value="Zn2/Cys6 DNA-binding domain"/>
    <property type="match status" value="1"/>
</dbReference>
<dbReference type="SMART" id="SM00066">
    <property type="entry name" value="GAL4"/>
    <property type="match status" value="1"/>
</dbReference>
<dbReference type="PANTHER" id="PTHR47660">
    <property type="entry name" value="TRANSCRIPTION FACTOR WITH C2H2 AND ZN(2)-CYS(6) DNA BINDING DOMAIN (EUROFUNG)-RELATED-RELATED"/>
    <property type="match status" value="1"/>
</dbReference>
<keyword evidence="4" id="KW-0804">Transcription</keyword>